<organism evidence="5 6">
    <name type="scientific">Trypanosoma conorhini</name>
    <dbReference type="NCBI Taxonomy" id="83891"/>
    <lineage>
        <taxon>Eukaryota</taxon>
        <taxon>Discoba</taxon>
        <taxon>Euglenozoa</taxon>
        <taxon>Kinetoplastea</taxon>
        <taxon>Metakinetoplastina</taxon>
        <taxon>Trypanosomatida</taxon>
        <taxon>Trypanosomatidae</taxon>
        <taxon>Trypanosoma</taxon>
    </lineage>
</organism>
<keyword evidence="2" id="KW-0732">Signal</keyword>
<dbReference type="AlphaFoldDB" id="A0A3S5IT88"/>
<dbReference type="GO" id="GO:0034975">
    <property type="term" value="P:protein folding in endoplasmic reticulum"/>
    <property type="evidence" value="ECO:0007669"/>
    <property type="project" value="TreeGrafter"/>
</dbReference>
<evidence type="ECO:0000256" key="3">
    <source>
        <dbReference type="ARBA" id="ARBA00022824"/>
    </source>
</evidence>
<evidence type="ECO:0000313" key="6">
    <source>
        <dbReference type="Proteomes" id="UP000284403"/>
    </source>
</evidence>
<feature type="domain" description="J" evidence="4">
    <location>
        <begin position="327"/>
        <end position="396"/>
    </location>
</feature>
<evidence type="ECO:0000256" key="2">
    <source>
        <dbReference type="ARBA" id="ARBA00022729"/>
    </source>
</evidence>
<dbReference type="Gene3D" id="1.10.287.110">
    <property type="entry name" value="DnaJ domain"/>
    <property type="match status" value="1"/>
</dbReference>
<accession>A0A3S5IT88</accession>
<dbReference type="SUPFAM" id="SSF46565">
    <property type="entry name" value="Chaperone J-domain"/>
    <property type="match status" value="1"/>
</dbReference>
<dbReference type="InterPro" id="IPR051727">
    <property type="entry name" value="DnaJ_C3_Co-chaperones"/>
</dbReference>
<dbReference type="GO" id="GO:0005783">
    <property type="term" value="C:endoplasmic reticulum"/>
    <property type="evidence" value="ECO:0007669"/>
    <property type="project" value="UniProtKB-SubCell"/>
</dbReference>
<dbReference type="EMBL" id="MKKU01000273">
    <property type="protein sequence ID" value="RNF17084.1"/>
    <property type="molecule type" value="Genomic_DNA"/>
</dbReference>
<proteinExistence type="predicted"/>
<dbReference type="SMART" id="SM00271">
    <property type="entry name" value="DnaJ"/>
    <property type="match status" value="1"/>
</dbReference>
<protein>
    <submittedName>
        <fullName evidence="5">Putative chaperone protein DNAj</fullName>
    </submittedName>
</protein>
<dbReference type="InterPro" id="IPR001623">
    <property type="entry name" value="DnaJ_domain"/>
</dbReference>
<reference evidence="5 6" key="1">
    <citation type="journal article" date="2018" name="BMC Genomics">
        <title>Genomic comparison of Trypanosoma conorhini and Trypanosoma rangeli to Trypanosoma cruzi strains of high and low virulence.</title>
        <authorList>
            <person name="Bradwell K.R."/>
            <person name="Koparde V.N."/>
            <person name="Matveyev A.V."/>
            <person name="Serrano M.G."/>
            <person name="Alves J.M."/>
            <person name="Parikh H."/>
            <person name="Huang B."/>
            <person name="Lee V."/>
            <person name="Espinosa-Alvarez O."/>
            <person name="Ortiz P.A."/>
            <person name="Costa-Martins A.G."/>
            <person name="Teixeira M.M."/>
            <person name="Buck G.A."/>
        </authorList>
    </citation>
    <scope>NUCLEOTIDE SEQUENCE [LARGE SCALE GENOMIC DNA]</scope>
    <source>
        <strain evidence="5 6">025E</strain>
    </source>
</reference>
<dbReference type="OrthoDB" id="10250354at2759"/>
<dbReference type="GO" id="GO:0051087">
    <property type="term" value="F:protein-folding chaperone binding"/>
    <property type="evidence" value="ECO:0007669"/>
    <property type="project" value="TreeGrafter"/>
</dbReference>
<gene>
    <name evidence="5" type="ORF">Tco025E_04937</name>
</gene>
<sequence length="460" mass="50971">MQYAGGGLAGGPGSRLVGLLFSDYLACPAFADLIQTLLNTSMDFFTGYHVGPSIAPMNAISHLILYRVIECFVLEGLLNSRVPLLHDAGLVHLVFQYVQQYRFGRCWVTRLLRSLGGMFLPSGLQRLLGSCLAGVTAVPANGESDTLKALPLEYSESLQYYRQMYDQNVPYAVFVGGFVSELTHTITENLLWCKTFYRARENNTSRWRLLKPYLANLARDTTQMIFVYSARVAGAWLGRRVSREPTGSSVFWGESIALLALTPAIYRTTTTLAVRLFEKLEQLHPSTPEDEQEDMREREARMEEEEQEAAFRLPFTTPSENGAPKEDLYKVLGVKDTASAEEIKRAYRKAALASHPDRAAHDAAAQQAARERMASINEAYETLSCKSRRVRYDMGRVASAGQGVAKCFENIPPPVELGVEAIGILGLSLAATLLLCGQYFAAFHQLTGSGRTPLRFLGLV</sequence>
<evidence type="ECO:0000256" key="1">
    <source>
        <dbReference type="ARBA" id="ARBA00004240"/>
    </source>
</evidence>
<dbReference type="GO" id="GO:0051787">
    <property type="term" value="F:misfolded protein binding"/>
    <property type="evidence" value="ECO:0007669"/>
    <property type="project" value="TreeGrafter"/>
</dbReference>
<dbReference type="Proteomes" id="UP000284403">
    <property type="component" value="Unassembled WGS sequence"/>
</dbReference>
<comment type="subcellular location">
    <subcellularLocation>
        <location evidence="1">Endoplasmic reticulum</location>
    </subcellularLocation>
</comment>
<dbReference type="PROSITE" id="PS50076">
    <property type="entry name" value="DNAJ_2"/>
    <property type="match status" value="1"/>
</dbReference>
<keyword evidence="3" id="KW-0256">Endoplasmic reticulum</keyword>
<comment type="caution">
    <text evidence="5">The sequence shown here is derived from an EMBL/GenBank/DDBJ whole genome shotgun (WGS) entry which is preliminary data.</text>
</comment>
<dbReference type="PRINTS" id="PR00625">
    <property type="entry name" value="JDOMAIN"/>
</dbReference>
<dbReference type="CDD" id="cd06257">
    <property type="entry name" value="DnaJ"/>
    <property type="match status" value="1"/>
</dbReference>
<name>A0A3S5IT88_9TRYP</name>
<evidence type="ECO:0000259" key="4">
    <source>
        <dbReference type="PROSITE" id="PS50076"/>
    </source>
</evidence>
<dbReference type="PANTHER" id="PTHR44140:SF2">
    <property type="entry name" value="LD25575P"/>
    <property type="match status" value="1"/>
</dbReference>
<dbReference type="PANTHER" id="PTHR44140">
    <property type="entry name" value="LD25575P"/>
    <property type="match status" value="1"/>
</dbReference>
<dbReference type="Pfam" id="PF00226">
    <property type="entry name" value="DnaJ"/>
    <property type="match status" value="1"/>
</dbReference>
<dbReference type="InterPro" id="IPR036869">
    <property type="entry name" value="J_dom_sf"/>
</dbReference>
<keyword evidence="6" id="KW-1185">Reference proteome</keyword>
<evidence type="ECO:0000313" key="5">
    <source>
        <dbReference type="EMBL" id="RNF17084.1"/>
    </source>
</evidence>
<dbReference type="GeneID" id="40318548"/>
<dbReference type="RefSeq" id="XP_029228027.1">
    <property type="nucleotide sequence ID" value="XM_029371842.1"/>
</dbReference>